<reference evidence="1 2" key="1">
    <citation type="submission" date="2018-03" db="EMBL/GenBank/DDBJ databases">
        <title>Brevisbacillus phylogenomics.</title>
        <authorList>
            <person name="Dunlap C."/>
        </authorList>
    </citation>
    <scope>NUCLEOTIDE SEQUENCE [LARGE SCALE GENOMIC DNA]</scope>
    <source>
        <strain evidence="1 2">NRRL B-41110</strain>
    </source>
</reference>
<evidence type="ECO:0000313" key="2">
    <source>
        <dbReference type="Proteomes" id="UP000241645"/>
    </source>
</evidence>
<protein>
    <submittedName>
        <fullName evidence="1">Uncharacterized protein</fullName>
    </submittedName>
</protein>
<comment type="caution">
    <text evidence="1">The sequence shown here is derived from an EMBL/GenBank/DDBJ whole genome shotgun (WGS) entry which is preliminary data.</text>
</comment>
<keyword evidence="2" id="KW-1185">Reference proteome</keyword>
<dbReference type="EMBL" id="PXZO01000060">
    <property type="protein sequence ID" value="PSK04191.1"/>
    <property type="molecule type" value="Genomic_DNA"/>
</dbReference>
<name>A0ABX5FHP5_9BACL</name>
<proteinExistence type="predicted"/>
<gene>
    <name evidence="1" type="ORF">C7R92_27010</name>
</gene>
<evidence type="ECO:0000313" key="1">
    <source>
        <dbReference type="EMBL" id="PSK04191.1"/>
    </source>
</evidence>
<organism evidence="1 2">
    <name type="scientific">Brevibacillus porteri</name>
    <dbReference type="NCBI Taxonomy" id="2126350"/>
    <lineage>
        <taxon>Bacteria</taxon>
        <taxon>Bacillati</taxon>
        <taxon>Bacillota</taxon>
        <taxon>Bacilli</taxon>
        <taxon>Bacillales</taxon>
        <taxon>Paenibacillaceae</taxon>
        <taxon>Brevibacillus</taxon>
    </lineage>
</organism>
<accession>A0ABX5FHP5</accession>
<sequence>MERINAVINGQLQAVPVLTPKHLKAISKIPTGTSHGCAPDILRDLVEAGLVEDTSNGLTV</sequence>
<dbReference type="Proteomes" id="UP000241645">
    <property type="component" value="Unassembled WGS sequence"/>
</dbReference>